<dbReference type="EMBL" id="HBHK01007382">
    <property type="protein sequence ID" value="CAD9673942.1"/>
    <property type="molecule type" value="Transcribed_RNA"/>
</dbReference>
<accession>A0A7S2RM18</accession>
<dbReference type="InterPro" id="IPR000073">
    <property type="entry name" value="AB_hydrolase_1"/>
</dbReference>
<name>A0A7S2RM18_9STRA</name>
<keyword evidence="1" id="KW-1133">Transmembrane helix</keyword>
<feature type="transmembrane region" description="Helical" evidence="1">
    <location>
        <begin position="159"/>
        <end position="178"/>
    </location>
</feature>
<keyword evidence="1" id="KW-0812">Transmembrane</keyword>
<protein>
    <recommendedName>
        <fullName evidence="2">AB hydrolase-1 domain-containing protein</fullName>
    </recommendedName>
</protein>
<dbReference type="InterPro" id="IPR029058">
    <property type="entry name" value="AB_hydrolase_fold"/>
</dbReference>
<sequence>MNVNGPMGGHVPPGMHVVGTFGSSGACSSTDYIELDDNYEEEDPPGGNMCVTGSNCVFDGSHELGAKVSPNSERVIDVCGDRRLTAMSSATIRTRRRRSAQLNTLLGTHRPGCCHLFKRCLTWKWLCPVIIISISTMLFLLGLACLLQNIDWFDACPAVFIPTGLALPLVSLIMLIIANQPSSHTLQQAEFFSDALLEEMLSGENILDVYTVASRDCSPRESRHVIVFLSGIGGVPGTWKRYMDAVVDAGFTAITIQLPGSGALSSVRFSFTRTEKVVRRVLEQEFFGDSGEVSDSTQTSQTVSRRKVVLVGWGLSAHVCMYLASSKRLGNKHLAGLAILGSPALPTESTSWLARMSYRGLRLSWIAEANRLSEYASFTSEARRTIHLKSLNPEAKADWGDCFQLRKEALKVACSEYTGPVLCMSGSKTYLENFADLWGSQQDTPGSNVESIYVRGMNNAGLRAFPNSHNKYYARHLIEFASAATI</sequence>
<evidence type="ECO:0000256" key="1">
    <source>
        <dbReference type="SAM" id="Phobius"/>
    </source>
</evidence>
<proteinExistence type="predicted"/>
<feature type="transmembrane region" description="Helical" evidence="1">
    <location>
        <begin position="123"/>
        <end position="147"/>
    </location>
</feature>
<organism evidence="3">
    <name type="scientific">Mucochytrium quahogii</name>
    <dbReference type="NCBI Taxonomy" id="96639"/>
    <lineage>
        <taxon>Eukaryota</taxon>
        <taxon>Sar</taxon>
        <taxon>Stramenopiles</taxon>
        <taxon>Bigyra</taxon>
        <taxon>Labyrinthulomycetes</taxon>
        <taxon>Thraustochytrida</taxon>
        <taxon>Thraustochytriidae</taxon>
        <taxon>Mucochytrium</taxon>
    </lineage>
</organism>
<dbReference type="AlphaFoldDB" id="A0A7S2RM18"/>
<evidence type="ECO:0000259" key="2">
    <source>
        <dbReference type="Pfam" id="PF12697"/>
    </source>
</evidence>
<dbReference type="Gene3D" id="3.40.50.1820">
    <property type="entry name" value="alpha/beta hydrolase"/>
    <property type="match status" value="1"/>
</dbReference>
<keyword evidence="1" id="KW-0472">Membrane</keyword>
<dbReference type="SUPFAM" id="SSF53474">
    <property type="entry name" value="alpha/beta-Hydrolases"/>
    <property type="match status" value="1"/>
</dbReference>
<reference evidence="3" key="1">
    <citation type="submission" date="2021-01" db="EMBL/GenBank/DDBJ databases">
        <authorList>
            <person name="Corre E."/>
            <person name="Pelletier E."/>
            <person name="Niang G."/>
            <person name="Scheremetjew M."/>
            <person name="Finn R."/>
            <person name="Kale V."/>
            <person name="Holt S."/>
            <person name="Cochrane G."/>
            <person name="Meng A."/>
            <person name="Brown T."/>
            <person name="Cohen L."/>
        </authorList>
    </citation>
    <scope>NUCLEOTIDE SEQUENCE</scope>
    <source>
        <strain evidence="3">NY070348D</strain>
    </source>
</reference>
<evidence type="ECO:0000313" key="3">
    <source>
        <dbReference type="EMBL" id="CAD9673942.1"/>
    </source>
</evidence>
<dbReference type="Pfam" id="PF12697">
    <property type="entry name" value="Abhydrolase_6"/>
    <property type="match status" value="1"/>
</dbReference>
<feature type="domain" description="AB hydrolase-1" evidence="2">
    <location>
        <begin position="226"/>
        <end position="402"/>
    </location>
</feature>
<gene>
    <name evidence="3" type="ORF">QSP1433_LOCUS4512</name>
</gene>